<keyword evidence="1" id="KW-0812">Transmembrane</keyword>
<dbReference type="SUPFAM" id="SSF53335">
    <property type="entry name" value="S-adenosyl-L-methionine-dependent methyltransferases"/>
    <property type="match status" value="1"/>
</dbReference>
<proteinExistence type="predicted"/>
<keyword evidence="1" id="KW-0472">Membrane</keyword>
<sequence length="603" mass="63627">MFAGTTPVIASMAAGWRDSVQARVGVLPEMPSSFASVALLALAAALANDAEPRLLAPYYGQYLSSITPPAAVGGALAAGIVAVRFILGRDPAGRDRDAGSTPSPPLVLSSLASVLISLAPAAAALAAPWAGSLGPAYGPVVAALPVTLATTCALLAAAHVAGLLPAVVLARLMLLSTGFSQRALAASLALVDLDATLAMRCLGLDSPFGPTPAPEAACTAVPAPRACSIMMAAAVLGALSALAAALPSSGAACSRKKASWSLAVVLLVVCGAAFNTLSGALPQCTAWRPEAPQSSVLADFHLRAHEESVTGYVAVVDAPTEYGPIRLMRCDHSILGGIFLEHEGDSIFGSFYFLDFARYIKRAKPSAPRAALQLGLGIGVTAKTLARAGIAVDVVELDPVVYEYARSYFDLPEPRARYLGDGRVYIDSVAADQSYDYVLHDVFTGGVVPGPMFSIEAVQSVKRILKSDGVLAMNYVGRIETNGTRAVIKTLQSAFSHIQLFVESLEYIESETAMYNMVIFAADFEMEFAKPTRADLAVGGVYVSMLETFRDNRVPLERIMTDPEVRVITDKHNPLAGMQVESARKHWGVMRQLFKSEFWSNMF</sequence>
<dbReference type="CDD" id="cd02440">
    <property type="entry name" value="AdoMet_MTases"/>
    <property type="match status" value="1"/>
</dbReference>
<feature type="transmembrane region" description="Helical" evidence="1">
    <location>
        <begin position="26"/>
        <end position="46"/>
    </location>
</feature>
<feature type="transmembrane region" description="Helical" evidence="1">
    <location>
        <begin position="107"/>
        <end position="130"/>
    </location>
</feature>
<evidence type="ECO:0008006" key="4">
    <source>
        <dbReference type="Google" id="ProtNLM"/>
    </source>
</evidence>
<reference evidence="2 3" key="1">
    <citation type="submission" date="2023-09" db="EMBL/GenBank/DDBJ databases">
        <title>Pangenome analysis of Batrachochytrium dendrobatidis and related Chytrids.</title>
        <authorList>
            <person name="Yacoub M.N."/>
            <person name="Stajich J.E."/>
            <person name="James T.Y."/>
        </authorList>
    </citation>
    <scope>NUCLEOTIDE SEQUENCE [LARGE SCALE GENOMIC DNA]</scope>
    <source>
        <strain evidence="2 3">JEL0888</strain>
    </source>
</reference>
<dbReference type="EMBL" id="JADGIZ020000034">
    <property type="protein sequence ID" value="KAL2914314.1"/>
    <property type="molecule type" value="Genomic_DNA"/>
</dbReference>
<keyword evidence="1" id="KW-1133">Transmembrane helix</keyword>
<evidence type="ECO:0000313" key="3">
    <source>
        <dbReference type="Proteomes" id="UP001527925"/>
    </source>
</evidence>
<dbReference type="Pfam" id="PF01564">
    <property type="entry name" value="Spermine_synth"/>
    <property type="match status" value="1"/>
</dbReference>
<comment type="caution">
    <text evidence="2">The sequence shown here is derived from an EMBL/GenBank/DDBJ whole genome shotgun (WGS) entry which is preliminary data.</text>
</comment>
<organism evidence="2 3">
    <name type="scientific">Polyrhizophydium stewartii</name>
    <dbReference type="NCBI Taxonomy" id="2732419"/>
    <lineage>
        <taxon>Eukaryota</taxon>
        <taxon>Fungi</taxon>
        <taxon>Fungi incertae sedis</taxon>
        <taxon>Chytridiomycota</taxon>
        <taxon>Chytridiomycota incertae sedis</taxon>
        <taxon>Chytridiomycetes</taxon>
        <taxon>Rhizophydiales</taxon>
        <taxon>Rhizophydiales incertae sedis</taxon>
        <taxon>Polyrhizophydium</taxon>
    </lineage>
</organism>
<protein>
    <recommendedName>
        <fullName evidence="4">Spermidine synthase</fullName>
    </recommendedName>
</protein>
<evidence type="ECO:0000256" key="1">
    <source>
        <dbReference type="SAM" id="Phobius"/>
    </source>
</evidence>
<dbReference type="Proteomes" id="UP001527925">
    <property type="component" value="Unassembled WGS sequence"/>
</dbReference>
<feature type="transmembrane region" description="Helical" evidence="1">
    <location>
        <begin position="66"/>
        <end position="87"/>
    </location>
</feature>
<gene>
    <name evidence="2" type="ORF">HK105_206086</name>
</gene>
<feature type="transmembrane region" description="Helical" evidence="1">
    <location>
        <begin position="142"/>
        <end position="170"/>
    </location>
</feature>
<dbReference type="NCBIfam" id="NF037959">
    <property type="entry name" value="MFS_SpdSyn"/>
    <property type="match status" value="1"/>
</dbReference>
<name>A0ABR4N4B5_9FUNG</name>
<accession>A0ABR4N4B5</accession>
<feature type="transmembrane region" description="Helical" evidence="1">
    <location>
        <begin position="258"/>
        <end position="281"/>
    </location>
</feature>
<dbReference type="InterPro" id="IPR029063">
    <property type="entry name" value="SAM-dependent_MTases_sf"/>
</dbReference>
<dbReference type="Gene3D" id="3.40.50.150">
    <property type="entry name" value="Vaccinia Virus protein VP39"/>
    <property type="match status" value="1"/>
</dbReference>
<feature type="transmembrane region" description="Helical" evidence="1">
    <location>
        <begin position="223"/>
        <end position="246"/>
    </location>
</feature>
<evidence type="ECO:0000313" key="2">
    <source>
        <dbReference type="EMBL" id="KAL2914314.1"/>
    </source>
</evidence>
<keyword evidence="3" id="KW-1185">Reference proteome</keyword>